<feature type="transmembrane region" description="Helical" evidence="16">
    <location>
        <begin position="1371"/>
        <end position="1404"/>
    </location>
</feature>
<dbReference type="Gene3D" id="1.20.272.10">
    <property type="match status" value="1"/>
</dbReference>
<dbReference type="Pfam" id="PF03600">
    <property type="entry name" value="CitMHS"/>
    <property type="match status" value="1"/>
</dbReference>
<dbReference type="Proteomes" id="UP001341245">
    <property type="component" value="Unassembled WGS sequence"/>
</dbReference>
<evidence type="ECO:0000259" key="18">
    <source>
        <dbReference type="PROSITE" id="PS51908"/>
    </source>
</evidence>
<evidence type="ECO:0000256" key="14">
    <source>
        <dbReference type="PROSITE-ProRule" id="PRU01256"/>
    </source>
</evidence>
<feature type="transmembrane region" description="Helical" evidence="16">
    <location>
        <begin position="1470"/>
        <end position="1488"/>
    </location>
</feature>
<dbReference type="InterPro" id="IPR006642">
    <property type="entry name" value="Rad18_UBZ4"/>
</dbReference>
<dbReference type="EMBL" id="JASGXD010000012">
    <property type="protein sequence ID" value="KAK6002349.1"/>
    <property type="molecule type" value="Genomic_DNA"/>
</dbReference>
<keyword evidence="5" id="KW-0479">Metal-binding</keyword>
<evidence type="ECO:0008006" key="21">
    <source>
        <dbReference type="Google" id="ProtNLM"/>
    </source>
</evidence>
<dbReference type="InterPro" id="IPR003593">
    <property type="entry name" value="AAA+_ATPase"/>
</dbReference>
<feature type="compositionally biased region" description="Low complexity" evidence="15">
    <location>
        <begin position="78"/>
        <end position="89"/>
    </location>
</feature>
<evidence type="ECO:0000256" key="3">
    <source>
        <dbReference type="ARBA" id="ARBA00022448"/>
    </source>
</evidence>
<keyword evidence="4 16" id="KW-0812">Transmembrane</keyword>
<dbReference type="Pfam" id="PF03105">
    <property type="entry name" value="SPX"/>
    <property type="match status" value="2"/>
</dbReference>
<dbReference type="Pfam" id="PF12002">
    <property type="entry name" value="MgsA_C"/>
    <property type="match status" value="1"/>
</dbReference>
<dbReference type="PROSITE" id="PS51908">
    <property type="entry name" value="ZF_UBZ4"/>
    <property type="match status" value="1"/>
</dbReference>
<dbReference type="InterPro" id="IPR021886">
    <property type="entry name" value="MgsA_C"/>
</dbReference>
<evidence type="ECO:0000256" key="13">
    <source>
        <dbReference type="ARBA" id="ARBA00023204"/>
    </source>
</evidence>
<dbReference type="PANTHER" id="PTHR13779">
    <property type="entry name" value="WERNER HELICASE-INTERACTING PROTEIN 1 FAMILY MEMBER"/>
    <property type="match status" value="1"/>
</dbReference>
<keyword evidence="9" id="KW-0862">Zinc</keyword>
<organism evidence="19 20">
    <name type="scientific">Aureobasidium pullulans</name>
    <name type="common">Black yeast</name>
    <name type="synonym">Pullularia pullulans</name>
    <dbReference type="NCBI Taxonomy" id="5580"/>
    <lineage>
        <taxon>Eukaryota</taxon>
        <taxon>Fungi</taxon>
        <taxon>Dikarya</taxon>
        <taxon>Ascomycota</taxon>
        <taxon>Pezizomycotina</taxon>
        <taxon>Dothideomycetes</taxon>
        <taxon>Dothideomycetidae</taxon>
        <taxon>Dothideales</taxon>
        <taxon>Saccotheciaceae</taxon>
        <taxon>Aureobasidium</taxon>
    </lineage>
</organism>
<reference evidence="19 20" key="1">
    <citation type="submission" date="2023-11" db="EMBL/GenBank/DDBJ databases">
        <title>Draft genome sequence and annotation of the polyextremotolerant black yeast-like fungus Aureobasidium pullulans NRRL 62042.</title>
        <authorList>
            <person name="Dielentheis-Frenken M.R.E."/>
            <person name="Wibberg D."/>
            <person name="Blank L.M."/>
            <person name="Tiso T."/>
        </authorList>
    </citation>
    <scope>NUCLEOTIDE SEQUENCE [LARGE SCALE GENOMIC DNA]</scope>
    <source>
        <strain evidence="19 20">NRRL 62042</strain>
    </source>
</reference>
<comment type="similarity">
    <text evidence="2">Belongs to the AAA ATPase family. RarA/MGS1/WRNIP1 subfamily.</text>
</comment>
<evidence type="ECO:0000256" key="5">
    <source>
        <dbReference type="ARBA" id="ARBA00022723"/>
    </source>
</evidence>
<dbReference type="InterPro" id="IPR008921">
    <property type="entry name" value="DNA_pol3_clamp-load_cplx_C"/>
</dbReference>
<feature type="region of interest" description="Disordered" evidence="15">
    <location>
        <begin position="69"/>
        <end position="106"/>
    </location>
</feature>
<dbReference type="CDD" id="cd01115">
    <property type="entry name" value="SLC13_permease"/>
    <property type="match status" value="1"/>
</dbReference>
<evidence type="ECO:0000256" key="7">
    <source>
        <dbReference type="ARBA" id="ARBA00022763"/>
    </source>
</evidence>
<dbReference type="InterPro" id="IPR027417">
    <property type="entry name" value="P-loop_NTPase"/>
</dbReference>
<dbReference type="InterPro" id="IPR032423">
    <property type="entry name" value="AAA_assoc_2"/>
</dbReference>
<evidence type="ECO:0000256" key="12">
    <source>
        <dbReference type="ARBA" id="ARBA00023136"/>
    </source>
</evidence>
<keyword evidence="13 14" id="KW-0234">DNA repair</keyword>
<proteinExistence type="inferred from homology"/>
<evidence type="ECO:0000313" key="20">
    <source>
        <dbReference type="Proteomes" id="UP001341245"/>
    </source>
</evidence>
<sequence length="1489" mass="163817">MSSHQLVDCPICSKPVKELNINRHIDSGCESFIDDSPPATQHNAPKSTQVANFFQTPAAKRTQLIPTSSQVVNGAALPKPTQTPTTTTKRPLEDIKDEDTTQPLPKKSKNVNLEKAAPLAERMRPQSLDDVQGQELVGPKGILRSLIETDRVPSMVLWGGPGTGKTTIARLIAKTAGNRFVEINSTSSGVAECKKLFAEARNELSLTGRRTIIFCDEIHRFSKSQQDVFLAPVESGVITLIGATTENPSFKVINALLSRCRTFTLAKLDDEDITAILRRALTIEPPTTPHAAELLEGNDYALLRYLASFADGDARTALNLLSLALDLSNNPEITVQAVKENLTRTLVYDRQGDQHYDTISAFHKSVRGSNPDAALYYLARMLQSGEDPVYIARRMVVMASEDIGLADNTLLPLATAAYTAAKEIGMPECRINLGHAAVALAEAPKSTRSYRGLNAAYAALAEPGVAGLPIPIHLRNAPTRLMKELGYGKEYKYNPDYRNGKVSQEYFPEKLQGKIFLPENHLGDKVDPDLPPDMEQAQSQPADDHDEEEESKEWSAEDVEAAADGDDLDDVVGKEDDEGEERILNPDDTEFNKNEEIATGVLEGRRDNDTDIELGLLLPASAVPLPPTSSPSHNEYSAARLEKLARILEMKFSHSIQFNAVPEWSNNYISYSNLKKLIYSLEKRLHQANAVHEDVESSPLLAGESEDPDKVFARALDHDLEKICSFYQLKELEIYGEVESLLQDEHDFEEETREQDGDHDAGPAARNGTLARARKASMFKGFSIGRRRRASTLSGHQEEPDSDDERTALTKSTSRDGNPYDMSASSNVDTSSRRRPSSSHDFDDQALDVLYNEGVTLKKRTVSLYVTLCELRSFIQLNQTGFGKVLKKYDKTLDRKLKNTYIETKVDTAYPFQPETINRLNGNIEKIETAYADLVTKGDVDLARRELRLHLREHVVWERNTVWREMIGIERKAQAANMGIGQTMLGGIEDRGKARLQGDAELEATKEVVTPLGKYRCPRFLLSSTFYTLVAVIAVFFVLLFAPIMESPVEQNCLALVVLVSLLWATEAIPLFVTSLLVPFLVVVLRVVRSEAEPHRRLESKAAATFIFSAMWSPVIMLLLGGFTIAAALSKHNIAKMMATFVLSKAGTKPRNVLITSMFVAMFASMWISNVAAPVLCFSIIQPILRNLPSDSDMSKALLLGIALSSNMGGAASPIASPQNLIALQNMTPAPGWGVWFFIALPVCIISILMIWVLLLVTFRPGRNTTIVPIRPMKDKFTPTQWFISAVTIVTIVLWCFSHQLEFIFGDMGVVAILPMVVFFGLGILNKEDFNNFLWTIIILAAGGLALGKAVNSSGLLRTIAVSITTRVEGLGLYSVLVVFAALIGVVATFISHTVAALIVLPLVQQVGEGMSDPHPNLLVMGSVLMASAAMGLPTSGFPNMTAIMMEEPNTGRRYLQVKHFITRGVPASIMAYVVIITVGYGLMLAVGF</sequence>
<keyword evidence="6" id="KW-0547">Nucleotide-binding</keyword>
<dbReference type="Gene3D" id="1.10.3710.10">
    <property type="entry name" value="DNA polymerase III clamp loader subunits, C-terminal domain"/>
    <property type="match status" value="1"/>
</dbReference>
<dbReference type="SUPFAM" id="SSF48019">
    <property type="entry name" value="post-AAA+ oligomerization domain-like"/>
    <property type="match status" value="1"/>
</dbReference>
<dbReference type="Gene3D" id="3.30.160.60">
    <property type="entry name" value="Classic Zinc Finger"/>
    <property type="match status" value="1"/>
</dbReference>
<dbReference type="PANTHER" id="PTHR13779:SF7">
    <property type="entry name" value="ATPASE WRNIP1"/>
    <property type="match status" value="1"/>
</dbReference>
<dbReference type="SMART" id="SM00734">
    <property type="entry name" value="ZnF_Rad18"/>
    <property type="match status" value="1"/>
</dbReference>
<keyword evidence="3" id="KW-0813">Transport</keyword>
<dbReference type="Gene3D" id="1.10.8.60">
    <property type="match status" value="1"/>
</dbReference>
<dbReference type="InterPro" id="IPR051314">
    <property type="entry name" value="AAA_ATPase_RarA/MGS1/WRNIP1"/>
</dbReference>
<keyword evidence="8 14" id="KW-0863">Zinc-finger</keyword>
<feature type="transmembrane region" description="Helical" evidence="16">
    <location>
        <begin position="1303"/>
        <end position="1325"/>
    </location>
</feature>
<dbReference type="Pfam" id="PF00004">
    <property type="entry name" value="AAA"/>
    <property type="match status" value="1"/>
</dbReference>
<dbReference type="InterPro" id="IPR003959">
    <property type="entry name" value="ATPase_AAA_core"/>
</dbReference>
<feature type="transmembrane region" description="Helical" evidence="16">
    <location>
        <begin position="1235"/>
        <end position="1259"/>
    </location>
</feature>
<dbReference type="Gene3D" id="3.40.50.300">
    <property type="entry name" value="P-loop containing nucleotide triphosphate hydrolases"/>
    <property type="match status" value="1"/>
</dbReference>
<dbReference type="Pfam" id="PF16193">
    <property type="entry name" value="AAA_assoc_2"/>
    <property type="match status" value="1"/>
</dbReference>
<dbReference type="InterPro" id="IPR004680">
    <property type="entry name" value="Cit_transptr-like_dom"/>
</dbReference>
<evidence type="ECO:0000256" key="16">
    <source>
        <dbReference type="SAM" id="Phobius"/>
    </source>
</evidence>
<comment type="caution">
    <text evidence="19">The sequence shown here is derived from an EMBL/GenBank/DDBJ whole genome shotgun (WGS) entry which is preliminary data.</text>
</comment>
<evidence type="ECO:0000256" key="1">
    <source>
        <dbReference type="ARBA" id="ARBA00004141"/>
    </source>
</evidence>
<feature type="transmembrane region" description="Helical" evidence="16">
    <location>
        <begin position="1280"/>
        <end position="1297"/>
    </location>
</feature>
<gene>
    <name evidence="19" type="ORF">QM012_001987</name>
</gene>
<feature type="region of interest" description="Disordered" evidence="15">
    <location>
        <begin position="789"/>
        <end position="842"/>
    </location>
</feature>
<accession>A0ABR0TDM7</accession>
<evidence type="ECO:0000259" key="17">
    <source>
        <dbReference type="PROSITE" id="PS51382"/>
    </source>
</evidence>
<feature type="transmembrane region" description="Helical" evidence="16">
    <location>
        <begin position="1054"/>
        <end position="1082"/>
    </location>
</feature>
<feature type="domain" description="SPX" evidence="17">
    <location>
        <begin position="650"/>
        <end position="903"/>
    </location>
</feature>
<evidence type="ECO:0000256" key="4">
    <source>
        <dbReference type="ARBA" id="ARBA00022692"/>
    </source>
</evidence>
<evidence type="ECO:0000256" key="8">
    <source>
        <dbReference type="ARBA" id="ARBA00022771"/>
    </source>
</evidence>
<evidence type="ECO:0000313" key="19">
    <source>
        <dbReference type="EMBL" id="KAK6002349.1"/>
    </source>
</evidence>
<dbReference type="CDD" id="cd14478">
    <property type="entry name" value="SPX_PHO87_PHO90_like"/>
    <property type="match status" value="1"/>
</dbReference>
<feature type="domain" description="UBZ4-type" evidence="18">
    <location>
        <begin position="6"/>
        <end position="37"/>
    </location>
</feature>
<keyword evidence="7 14" id="KW-0227">DNA damage</keyword>
<feature type="transmembrane region" description="Helical" evidence="16">
    <location>
        <begin position="1102"/>
        <end position="1129"/>
    </location>
</feature>
<keyword evidence="20" id="KW-1185">Reference proteome</keyword>
<evidence type="ECO:0000256" key="6">
    <source>
        <dbReference type="ARBA" id="ARBA00022741"/>
    </source>
</evidence>
<keyword evidence="11 16" id="KW-1133">Transmembrane helix</keyword>
<dbReference type="PROSITE" id="PS51382">
    <property type="entry name" value="SPX"/>
    <property type="match status" value="1"/>
</dbReference>
<feature type="compositionally biased region" description="Acidic residues" evidence="15">
    <location>
        <begin position="544"/>
        <end position="580"/>
    </location>
</feature>
<protein>
    <recommendedName>
        <fullName evidence="21">SPX domain-containing protein</fullName>
    </recommendedName>
</protein>
<feature type="transmembrane region" description="Helical" evidence="16">
    <location>
        <begin position="1416"/>
        <end position="1433"/>
    </location>
</feature>
<keyword evidence="12 16" id="KW-0472">Membrane</keyword>
<evidence type="ECO:0000256" key="9">
    <source>
        <dbReference type="ARBA" id="ARBA00022833"/>
    </source>
</evidence>
<evidence type="ECO:0000256" key="2">
    <source>
        <dbReference type="ARBA" id="ARBA00008959"/>
    </source>
</evidence>
<dbReference type="InterPro" id="IPR004331">
    <property type="entry name" value="SPX_dom"/>
</dbReference>
<evidence type="ECO:0000256" key="10">
    <source>
        <dbReference type="ARBA" id="ARBA00022840"/>
    </source>
</evidence>
<feature type="transmembrane region" description="Helical" evidence="16">
    <location>
        <begin position="1332"/>
        <end position="1351"/>
    </location>
</feature>
<dbReference type="SUPFAM" id="SSF52540">
    <property type="entry name" value="P-loop containing nucleoside triphosphate hydrolases"/>
    <property type="match status" value="1"/>
</dbReference>
<feature type="transmembrane region" description="Helical" evidence="16">
    <location>
        <begin position="1153"/>
        <end position="1181"/>
    </location>
</feature>
<comment type="subcellular location">
    <subcellularLocation>
        <location evidence="1">Membrane</location>
        <topology evidence="1">Multi-pass membrane protein</topology>
    </subcellularLocation>
</comment>
<dbReference type="CDD" id="cd00009">
    <property type="entry name" value="AAA"/>
    <property type="match status" value="1"/>
</dbReference>
<dbReference type="SMART" id="SM00382">
    <property type="entry name" value="AAA"/>
    <property type="match status" value="1"/>
</dbReference>
<feature type="region of interest" description="Disordered" evidence="15">
    <location>
        <begin position="520"/>
        <end position="586"/>
    </location>
</feature>
<name>A0ABR0TDM7_AURPU</name>
<feature type="region of interest" description="Disordered" evidence="15">
    <location>
        <begin position="747"/>
        <end position="770"/>
    </location>
</feature>
<evidence type="ECO:0000256" key="11">
    <source>
        <dbReference type="ARBA" id="ARBA00022989"/>
    </source>
</evidence>
<feature type="transmembrane region" description="Helical" evidence="16">
    <location>
        <begin position="1020"/>
        <end position="1042"/>
    </location>
</feature>
<evidence type="ECO:0000256" key="15">
    <source>
        <dbReference type="SAM" id="MobiDB-lite"/>
    </source>
</evidence>
<keyword evidence="10" id="KW-0067">ATP-binding</keyword>